<dbReference type="GO" id="GO:0061863">
    <property type="term" value="F:microtubule plus end polymerase"/>
    <property type="evidence" value="ECO:0007669"/>
    <property type="project" value="InterPro"/>
</dbReference>
<dbReference type="GO" id="GO:0030951">
    <property type="term" value="P:establishment or maintenance of microtubule cytoskeleton polarity"/>
    <property type="evidence" value="ECO:0007669"/>
    <property type="project" value="InterPro"/>
</dbReference>
<dbReference type="Pfam" id="PF21041">
    <property type="entry name" value="XMAP215_CLASP_TOG"/>
    <property type="match status" value="1"/>
</dbReference>
<keyword evidence="2" id="KW-0963">Cytoplasm</keyword>
<evidence type="ECO:0000313" key="6">
    <source>
        <dbReference type="Proteomes" id="UP001231518"/>
    </source>
</evidence>
<accession>A0AAD7YUD1</accession>
<evidence type="ECO:0000256" key="2">
    <source>
        <dbReference type="ARBA" id="ARBA00022490"/>
    </source>
</evidence>
<evidence type="ECO:0000259" key="4">
    <source>
        <dbReference type="SMART" id="SM01349"/>
    </source>
</evidence>
<comment type="subcellular location">
    <subcellularLocation>
        <location evidence="1">Cytoplasm</location>
        <location evidence="1">Cytoskeleton</location>
    </subcellularLocation>
</comment>
<dbReference type="PANTHER" id="PTHR12609">
    <property type="entry name" value="MICROTUBULE ASSOCIATED PROTEIN XMAP215"/>
    <property type="match status" value="1"/>
</dbReference>
<dbReference type="InterPro" id="IPR034085">
    <property type="entry name" value="TOG"/>
</dbReference>
<feature type="domain" description="TOG" evidence="4">
    <location>
        <begin position="1"/>
        <end position="193"/>
    </location>
</feature>
<protein>
    <recommendedName>
        <fullName evidence="4">TOG domain-containing protein</fullName>
    </recommendedName>
</protein>
<organism evidence="5 6">
    <name type="scientific">Mythimna separata</name>
    <name type="common">Oriental armyworm</name>
    <name type="synonym">Pseudaletia separata</name>
    <dbReference type="NCBI Taxonomy" id="271217"/>
    <lineage>
        <taxon>Eukaryota</taxon>
        <taxon>Metazoa</taxon>
        <taxon>Ecdysozoa</taxon>
        <taxon>Arthropoda</taxon>
        <taxon>Hexapoda</taxon>
        <taxon>Insecta</taxon>
        <taxon>Pterygota</taxon>
        <taxon>Neoptera</taxon>
        <taxon>Endopterygota</taxon>
        <taxon>Lepidoptera</taxon>
        <taxon>Glossata</taxon>
        <taxon>Ditrysia</taxon>
        <taxon>Noctuoidea</taxon>
        <taxon>Noctuidae</taxon>
        <taxon>Noctuinae</taxon>
        <taxon>Hadenini</taxon>
        <taxon>Mythimna</taxon>
    </lineage>
</organism>
<proteinExistence type="predicted"/>
<name>A0AAD7YUD1_MYTSE</name>
<evidence type="ECO:0000313" key="5">
    <source>
        <dbReference type="EMBL" id="KAJ8728671.1"/>
    </source>
</evidence>
<dbReference type="InterPro" id="IPR011989">
    <property type="entry name" value="ARM-like"/>
</dbReference>
<dbReference type="InterPro" id="IPR045110">
    <property type="entry name" value="XMAP215"/>
</dbReference>
<evidence type="ECO:0000256" key="3">
    <source>
        <dbReference type="ARBA" id="ARBA00023212"/>
    </source>
</evidence>
<dbReference type="InterPro" id="IPR016024">
    <property type="entry name" value="ARM-type_fold"/>
</dbReference>
<dbReference type="GO" id="GO:0051010">
    <property type="term" value="F:microtubule plus-end binding"/>
    <property type="evidence" value="ECO:0007669"/>
    <property type="project" value="InterPro"/>
</dbReference>
<dbReference type="AlphaFoldDB" id="A0AAD7YUD1"/>
<dbReference type="InterPro" id="IPR048491">
    <property type="entry name" value="XMAP215_CLASP_TOG"/>
</dbReference>
<keyword evidence="3" id="KW-0206">Cytoskeleton</keyword>
<dbReference type="Proteomes" id="UP001231518">
    <property type="component" value="Chromosome 19"/>
</dbReference>
<dbReference type="GO" id="GO:0005856">
    <property type="term" value="C:cytoskeleton"/>
    <property type="evidence" value="ECO:0007669"/>
    <property type="project" value="UniProtKB-SubCell"/>
</dbReference>
<keyword evidence="6" id="KW-1185">Reference proteome</keyword>
<dbReference type="SUPFAM" id="SSF48371">
    <property type="entry name" value="ARM repeat"/>
    <property type="match status" value="1"/>
</dbReference>
<comment type="caution">
    <text evidence="5">The sequence shown here is derived from an EMBL/GenBank/DDBJ whole genome shotgun (WGS) entry which is preliminary data.</text>
</comment>
<gene>
    <name evidence="5" type="ORF">PYW07_006367</name>
</gene>
<dbReference type="GO" id="GO:0007051">
    <property type="term" value="P:spindle organization"/>
    <property type="evidence" value="ECO:0007669"/>
    <property type="project" value="InterPro"/>
</dbReference>
<dbReference type="SMART" id="SM01349">
    <property type="entry name" value="TOG"/>
    <property type="match status" value="1"/>
</dbReference>
<evidence type="ECO:0000256" key="1">
    <source>
        <dbReference type="ARBA" id="ARBA00004245"/>
    </source>
</evidence>
<dbReference type="GO" id="GO:0046785">
    <property type="term" value="P:microtubule polymerization"/>
    <property type="evidence" value="ECO:0007669"/>
    <property type="project" value="InterPro"/>
</dbReference>
<dbReference type="Gene3D" id="1.25.10.10">
    <property type="entry name" value="Leucine-rich Repeat Variant"/>
    <property type="match status" value="1"/>
</dbReference>
<reference evidence="5" key="1">
    <citation type="submission" date="2023-03" db="EMBL/GenBank/DDBJ databases">
        <title>Chromosome-level genomes of two armyworms, Mythimna separata and Mythimna loreyi, provide insights into the biosynthesis and reception of sex pheromones.</title>
        <authorList>
            <person name="Zhao H."/>
        </authorList>
    </citation>
    <scope>NUCLEOTIDE SEQUENCE</scope>
    <source>
        <strain evidence="5">BeijingLab</strain>
        <tissue evidence="5">Pupa</tissue>
    </source>
</reference>
<sequence length="193" mass="21741">MEDENEYKKLPTDEKCVHKLWKARVAGYEEAIKLFNQIDDEKSPEWNKYFGLIKKFVTDSNAVAQEKGLEAALVFVENCGHAGKTTGEVMSGIVAKCIAAPRTKTKDLALQVTLMYIEIEKHEIVEEELIKGMEQKNPKVVAACVSALHTSLKQFGNKVIAIKPMVKKIPILLSDRDKGVRDEMKALVVEMHR</sequence>
<dbReference type="EMBL" id="JARGEI010000007">
    <property type="protein sequence ID" value="KAJ8728671.1"/>
    <property type="molecule type" value="Genomic_DNA"/>
</dbReference>
<dbReference type="FunFam" id="1.25.10.10:FF:000063">
    <property type="entry name" value="Putative cytoskeleton-associated protein 5"/>
    <property type="match status" value="1"/>
</dbReference>